<dbReference type="Pfam" id="PF09844">
    <property type="entry name" value="DUF2071"/>
    <property type="match status" value="1"/>
</dbReference>
<dbReference type="PANTHER" id="PTHR39186:SF1">
    <property type="entry name" value="DUF2071 DOMAIN-CONTAINING PROTEIN"/>
    <property type="match status" value="1"/>
</dbReference>
<keyword evidence="2" id="KW-1185">Reference proteome</keyword>
<accession>A0ABP8IUK9</accession>
<dbReference type="Proteomes" id="UP001500454">
    <property type="component" value="Unassembled WGS sequence"/>
</dbReference>
<reference evidence="2" key="1">
    <citation type="journal article" date="2019" name="Int. J. Syst. Evol. Microbiol.">
        <title>The Global Catalogue of Microorganisms (GCM) 10K type strain sequencing project: providing services to taxonomists for standard genome sequencing and annotation.</title>
        <authorList>
            <consortium name="The Broad Institute Genomics Platform"/>
            <consortium name="The Broad Institute Genome Sequencing Center for Infectious Disease"/>
            <person name="Wu L."/>
            <person name="Ma J."/>
        </authorList>
    </citation>
    <scope>NUCLEOTIDE SEQUENCE [LARGE SCALE GENOMIC DNA]</scope>
    <source>
        <strain evidence="2">JCM 17924</strain>
    </source>
</reference>
<dbReference type="RefSeq" id="WP_345220799.1">
    <property type="nucleotide sequence ID" value="NZ_BAABHA010000001.1"/>
</dbReference>
<dbReference type="EMBL" id="BAABHA010000001">
    <property type="protein sequence ID" value="GAA4373174.1"/>
    <property type="molecule type" value="Genomic_DNA"/>
</dbReference>
<evidence type="ECO:0000313" key="2">
    <source>
        <dbReference type="Proteomes" id="UP001500454"/>
    </source>
</evidence>
<name>A0ABP8IUK9_9BACT</name>
<proteinExistence type="predicted"/>
<dbReference type="InterPro" id="IPR018644">
    <property type="entry name" value="DUF2071"/>
</dbReference>
<dbReference type="PANTHER" id="PTHR39186">
    <property type="entry name" value="DUF2071 FAMILY PROTEIN"/>
    <property type="match status" value="1"/>
</dbReference>
<protein>
    <submittedName>
        <fullName evidence="1">DUF2071 domain-containing protein</fullName>
    </submittedName>
</protein>
<organism evidence="1 2">
    <name type="scientific">Hymenobacter koreensis</name>
    <dbReference type="NCBI Taxonomy" id="1084523"/>
    <lineage>
        <taxon>Bacteria</taxon>
        <taxon>Pseudomonadati</taxon>
        <taxon>Bacteroidota</taxon>
        <taxon>Cytophagia</taxon>
        <taxon>Cytophagales</taxon>
        <taxon>Hymenobacteraceae</taxon>
        <taxon>Hymenobacter</taxon>
    </lineage>
</organism>
<sequence>MPTTFLTAEWRNLLMANYAVEPDILKPYLPYGTELDDFNGTYYASMVGFMFMHTRVRGFSVPWHRHFEEVNLRFYVRHRDPHHGWRRGVVFVKEIVPRPMIVAVANTFYGEKYAALPMRHQWRANAEAGTLDVEYGWRVGAEWNHLRATVEQAVHPIEVGSEAEFITEHYWGYTRRGPQRTDQYEVVHPRWDAHRVLQYDMHCSVAQLYGAAFVEPLAQAPRSVFMAAGSEARVMGGARITLDQAT</sequence>
<comment type="caution">
    <text evidence="1">The sequence shown here is derived from an EMBL/GenBank/DDBJ whole genome shotgun (WGS) entry which is preliminary data.</text>
</comment>
<gene>
    <name evidence="1" type="ORF">GCM10023186_03460</name>
</gene>
<evidence type="ECO:0000313" key="1">
    <source>
        <dbReference type="EMBL" id="GAA4373174.1"/>
    </source>
</evidence>